<comment type="caution">
    <text evidence="1">The sequence shown here is derived from an EMBL/GenBank/DDBJ whole genome shotgun (WGS) entry which is preliminary data.</text>
</comment>
<sequence length="100" mass="11930">MKLATDQIFNLNLFSWNNVTRLLLICSLFYNRDTLQCLSLLRVIIILEKADRVFSINLHFKLNINSWLKCGHSSTWFRNRGREKNNLLRDILFCSFHPSR</sequence>
<keyword evidence="2" id="KW-1185">Reference proteome</keyword>
<gene>
    <name evidence="1" type="ORF">ECRASSUSDP1_LOCUS23043</name>
</gene>
<accession>A0AAD1XZN8</accession>
<name>A0AAD1XZN8_EUPCR</name>
<dbReference type="Proteomes" id="UP001295684">
    <property type="component" value="Unassembled WGS sequence"/>
</dbReference>
<dbReference type="AlphaFoldDB" id="A0AAD1XZN8"/>
<dbReference type="EMBL" id="CAMPGE010023676">
    <property type="protein sequence ID" value="CAI2381586.1"/>
    <property type="molecule type" value="Genomic_DNA"/>
</dbReference>
<organism evidence="1 2">
    <name type="scientific">Euplotes crassus</name>
    <dbReference type="NCBI Taxonomy" id="5936"/>
    <lineage>
        <taxon>Eukaryota</taxon>
        <taxon>Sar</taxon>
        <taxon>Alveolata</taxon>
        <taxon>Ciliophora</taxon>
        <taxon>Intramacronucleata</taxon>
        <taxon>Spirotrichea</taxon>
        <taxon>Hypotrichia</taxon>
        <taxon>Euplotida</taxon>
        <taxon>Euplotidae</taxon>
        <taxon>Moneuplotes</taxon>
    </lineage>
</organism>
<protein>
    <submittedName>
        <fullName evidence="1">Uncharacterized protein</fullName>
    </submittedName>
</protein>
<reference evidence="1" key="1">
    <citation type="submission" date="2023-07" db="EMBL/GenBank/DDBJ databases">
        <authorList>
            <consortium name="AG Swart"/>
            <person name="Singh M."/>
            <person name="Singh A."/>
            <person name="Seah K."/>
            <person name="Emmerich C."/>
        </authorList>
    </citation>
    <scope>NUCLEOTIDE SEQUENCE</scope>
    <source>
        <strain evidence="1">DP1</strain>
    </source>
</reference>
<evidence type="ECO:0000313" key="2">
    <source>
        <dbReference type="Proteomes" id="UP001295684"/>
    </source>
</evidence>
<evidence type="ECO:0000313" key="1">
    <source>
        <dbReference type="EMBL" id="CAI2381586.1"/>
    </source>
</evidence>
<proteinExistence type="predicted"/>